<evidence type="ECO:0000256" key="1">
    <source>
        <dbReference type="SAM" id="MobiDB-lite"/>
    </source>
</evidence>
<reference evidence="4 5" key="1">
    <citation type="journal article" date="2020" name="bioRxiv">
        <title>Sequence and annotation of 42 cannabis genomes reveals extensive copy number variation in cannabinoid synthesis and pathogen resistance genes.</title>
        <authorList>
            <person name="Mckernan K.J."/>
            <person name="Helbert Y."/>
            <person name="Kane L.T."/>
            <person name="Ebling H."/>
            <person name="Zhang L."/>
            <person name="Liu B."/>
            <person name="Eaton Z."/>
            <person name="Mclaughlin S."/>
            <person name="Kingan S."/>
            <person name="Baybayan P."/>
            <person name="Concepcion G."/>
            <person name="Jordan M."/>
            <person name="Riva A."/>
            <person name="Barbazuk W."/>
            <person name="Harkins T."/>
        </authorList>
    </citation>
    <scope>NUCLEOTIDE SEQUENCE [LARGE SCALE GENOMIC DNA]</scope>
    <source>
        <strain evidence="4 5">cv. Jamaican Lion 4</strain>
        <strain evidence="3">Father</strain>
        <strain evidence="2">Mother</strain>
        <tissue evidence="3">Leaf</tissue>
    </source>
</reference>
<protein>
    <submittedName>
        <fullName evidence="3">Uncharacterized protein</fullName>
    </submittedName>
</protein>
<name>A0A7J6ICR6_CANSA</name>
<dbReference type="AlphaFoldDB" id="A0A7J6ICR6"/>
<keyword evidence="5" id="KW-1185">Reference proteome</keyword>
<gene>
    <name evidence="2" type="ORF">F8388_006232</name>
    <name evidence="3" type="ORF">G4B88_006225</name>
</gene>
<dbReference type="EMBL" id="JAATIP010000071">
    <property type="protein sequence ID" value="KAF4378781.1"/>
    <property type="molecule type" value="Genomic_DNA"/>
</dbReference>
<feature type="region of interest" description="Disordered" evidence="1">
    <location>
        <begin position="26"/>
        <end position="53"/>
    </location>
</feature>
<dbReference type="Proteomes" id="UP000525078">
    <property type="component" value="Unassembled WGS sequence"/>
</dbReference>
<evidence type="ECO:0000313" key="5">
    <source>
        <dbReference type="Proteomes" id="UP000583929"/>
    </source>
</evidence>
<feature type="compositionally biased region" description="Basic and acidic residues" evidence="1">
    <location>
        <begin position="26"/>
        <end position="47"/>
    </location>
</feature>
<dbReference type="EMBL" id="JAATIQ010000001">
    <property type="protein sequence ID" value="KAF4404839.1"/>
    <property type="molecule type" value="Genomic_DNA"/>
</dbReference>
<dbReference type="Proteomes" id="UP000583929">
    <property type="component" value="Unassembled WGS sequence"/>
</dbReference>
<accession>A0A7J6ICR6</accession>
<proteinExistence type="predicted"/>
<sequence length="72" mass="8109">MDNSGVAMRDRTVEKVLLIALTGQSRDGERRFDGEESRERESTQSKSERRKRKQGFAITRWIGLGLGLALAS</sequence>
<organism evidence="3 5">
    <name type="scientific">Cannabis sativa</name>
    <name type="common">Hemp</name>
    <name type="synonym">Marijuana</name>
    <dbReference type="NCBI Taxonomy" id="3483"/>
    <lineage>
        <taxon>Eukaryota</taxon>
        <taxon>Viridiplantae</taxon>
        <taxon>Streptophyta</taxon>
        <taxon>Embryophyta</taxon>
        <taxon>Tracheophyta</taxon>
        <taxon>Spermatophyta</taxon>
        <taxon>Magnoliopsida</taxon>
        <taxon>eudicotyledons</taxon>
        <taxon>Gunneridae</taxon>
        <taxon>Pentapetalae</taxon>
        <taxon>rosids</taxon>
        <taxon>fabids</taxon>
        <taxon>Rosales</taxon>
        <taxon>Cannabaceae</taxon>
        <taxon>Cannabis</taxon>
    </lineage>
</organism>
<evidence type="ECO:0000313" key="4">
    <source>
        <dbReference type="Proteomes" id="UP000525078"/>
    </source>
</evidence>
<evidence type="ECO:0000313" key="2">
    <source>
        <dbReference type="EMBL" id="KAF4378781.1"/>
    </source>
</evidence>
<comment type="caution">
    <text evidence="3">The sequence shown here is derived from an EMBL/GenBank/DDBJ whole genome shotgun (WGS) entry which is preliminary data.</text>
</comment>
<evidence type="ECO:0000313" key="3">
    <source>
        <dbReference type="EMBL" id="KAF4404839.1"/>
    </source>
</evidence>